<dbReference type="SUPFAM" id="SSF54782">
    <property type="entry name" value="Porphobilinogen deaminase (hydroxymethylbilane synthase), C-terminal domain"/>
    <property type="match status" value="1"/>
</dbReference>
<proteinExistence type="inferred from homology"/>
<keyword evidence="7" id="KW-0627">Porphyrin biosynthesis</keyword>
<evidence type="ECO:0000259" key="10">
    <source>
        <dbReference type="Pfam" id="PF01379"/>
    </source>
</evidence>
<dbReference type="EC" id="2.5.1.61" evidence="9"/>
<dbReference type="Pfam" id="PF01379">
    <property type="entry name" value="Porphobil_deam"/>
    <property type="match status" value="1"/>
</dbReference>
<dbReference type="InterPro" id="IPR036803">
    <property type="entry name" value="Porphobilinogen_deaminase_C_sf"/>
</dbReference>
<evidence type="ECO:0000259" key="11">
    <source>
        <dbReference type="Pfam" id="PF03900"/>
    </source>
</evidence>
<evidence type="ECO:0000256" key="2">
    <source>
        <dbReference type="ARBA" id="ARBA00002869"/>
    </source>
</evidence>
<dbReference type="Gene3D" id="3.40.190.10">
    <property type="entry name" value="Periplasmic binding protein-like II"/>
    <property type="match status" value="2"/>
</dbReference>
<dbReference type="PRINTS" id="PR00151">
    <property type="entry name" value="PORPHBDMNASE"/>
</dbReference>
<feature type="domain" description="Porphobilinogen deaminase N-terminal" evidence="10">
    <location>
        <begin position="19"/>
        <end position="218"/>
    </location>
</feature>
<protein>
    <recommendedName>
        <fullName evidence="9">Hydroxymethylbilane synthase</fullName>
        <ecNumber evidence="9">2.5.1.61</ecNumber>
    </recommendedName>
</protein>
<dbReference type="PROSITE" id="PS00533">
    <property type="entry name" value="PORPHOBILINOGEN_DEAM"/>
    <property type="match status" value="1"/>
</dbReference>
<evidence type="ECO:0000256" key="4">
    <source>
        <dbReference type="ARBA" id="ARBA00005638"/>
    </source>
</evidence>
<evidence type="ECO:0000256" key="7">
    <source>
        <dbReference type="ARBA" id="ARBA00023244"/>
    </source>
</evidence>
<evidence type="ECO:0000256" key="9">
    <source>
        <dbReference type="NCBIfam" id="TIGR00212"/>
    </source>
</evidence>
<dbReference type="PANTHER" id="PTHR11557:SF0">
    <property type="entry name" value="PORPHOBILINOGEN DEAMINASE"/>
    <property type="match status" value="1"/>
</dbReference>
<dbReference type="GO" id="GO:0004418">
    <property type="term" value="F:hydroxymethylbilane synthase activity"/>
    <property type="evidence" value="ECO:0007669"/>
    <property type="project" value="UniProtKB-UniRule"/>
</dbReference>
<gene>
    <name evidence="12" type="ORF">BWK59_06830</name>
</gene>
<dbReference type="GO" id="GO:0005737">
    <property type="term" value="C:cytoplasm"/>
    <property type="evidence" value="ECO:0007669"/>
    <property type="project" value="UniProtKB-UniRule"/>
</dbReference>
<name>A0A246GIT2_9FLAO</name>
<dbReference type="Pfam" id="PF03900">
    <property type="entry name" value="Porphobil_deamC"/>
    <property type="match status" value="1"/>
</dbReference>
<evidence type="ECO:0000313" key="13">
    <source>
        <dbReference type="Proteomes" id="UP000197768"/>
    </source>
</evidence>
<comment type="caution">
    <text evidence="12">The sequence shown here is derived from an EMBL/GenBank/DDBJ whole genome shotgun (WGS) entry which is preliminary data.</text>
</comment>
<accession>A0A246GIT2</accession>
<dbReference type="RefSeq" id="WP_088392332.1">
    <property type="nucleotide sequence ID" value="NZ_CP097869.1"/>
</dbReference>
<evidence type="ECO:0000256" key="3">
    <source>
        <dbReference type="ARBA" id="ARBA00004735"/>
    </source>
</evidence>
<comment type="subunit">
    <text evidence="5">Monomer.</text>
</comment>
<dbReference type="SUPFAM" id="SSF53850">
    <property type="entry name" value="Periplasmic binding protein-like II"/>
    <property type="match status" value="1"/>
</dbReference>
<dbReference type="InterPro" id="IPR022417">
    <property type="entry name" value="Porphobilin_deaminase_N"/>
</dbReference>
<dbReference type="InterPro" id="IPR022419">
    <property type="entry name" value="Porphobilin_deaminase_cofac_BS"/>
</dbReference>
<dbReference type="EMBL" id="MTCZ01000051">
    <property type="protein sequence ID" value="OWP84149.1"/>
    <property type="molecule type" value="Genomic_DNA"/>
</dbReference>
<comment type="cofactor">
    <cofactor evidence="1">
        <name>dipyrromethane</name>
        <dbReference type="ChEBI" id="CHEBI:60342"/>
    </cofactor>
</comment>
<evidence type="ECO:0000256" key="8">
    <source>
        <dbReference type="ARBA" id="ARBA00048169"/>
    </source>
</evidence>
<reference evidence="12 13" key="1">
    <citation type="journal article" date="2017" name="Infect. Genet. Evol.">
        <title>Comparative genome analysis of fish pathogen Flavobacterium columnare reveals extensive sequence diversity within the species.</title>
        <authorList>
            <person name="Kayansamruaj P."/>
            <person name="Dong H.T."/>
            <person name="Hirono I."/>
            <person name="Kondo H."/>
            <person name="Senapin S."/>
            <person name="Rodkhum C."/>
        </authorList>
    </citation>
    <scope>NUCLEOTIDE SEQUENCE [LARGE SCALE GENOMIC DNA]</scope>
    <source>
        <strain evidence="12 13">1215</strain>
    </source>
</reference>
<evidence type="ECO:0000313" key="12">
    <source>
        <dbReference type="EMBL" id="OWP84149.1"/>
    </source>
</evidence>
<comment type="pathway">
    <text evidence="3">Porphyrin-containing compound metabolism; protoporphyrin-IX biosynthesis; coproporphyrinogen-III from 5-aminolevulinate: step 2/4.</text>
</comment>
<dbReference type="NCBIfam" id="TIGR00212">
    <property type="entry name" value="hemC"/>
    <property type="match status" value="1"/>
</dbReference>
<feature type="domain" description="Porphobilinogen deaminase C-terminal" evidence="11">
    <location>
        <begin position="234"/>
        <end position="304"/>
    </location>
</feature>
<comment type="similarity">
    <text evidence="4">Belongs to the HMBS family.</text>
</comment>
<comment type="catalytic activity">
    <reaction evidence="8">
        <text>4 porphobilinogen + H2O = hydroxymethylbilane + 4 NH4(+)</text>
        <dbReference type="Rhea" id="RHEA:13185"/>
        <dbReference type="ChEBI" id="CHEBI:15377"/>
        <dbReference type="ChEBI" id="CHEBI:28938"/>
        <dbReference type="ChEBI" id="CHEBI:57845"/>
        <dbReference type="ChEBI" id="CHEBI:58126"/>
        <dbReference type="EC" id="2.5.1.61"/>
    </reaction>
</comment>
<dbReference type="GO" id="GO:0006783">
    <property type="term" value="P:heme biosynthetic process"/>
    <property type="evidence" value="ECO:0007669"/>
    <property type="project" value="TreeGrafter"/>
</dbReference>
<dbReference type="PANTHER" id="PTHR11557">
    <property type="entry name" value="PORPHOBILINOGEN DEAMINASE"/>
    <property type="match status" value="1"/>
</dbReference>
<dbReference type="Proteomes" id="UP000197768">
    <property type="component" value="Unassembled WGS sequence"/>
</dbReference>
<dbReference type="Gene3D" id="3.30.160.40">
    <property type="entry name" value="Porphobilinogen deaminase, C-terminal domain"/>
    <property type="match status" value="1"/>
</dbReference>
<keyword evidence="6" id="KW-0808">Transferase</keyword>
<dbReference type="AlphaFoldDB" id="A0A246GIT2"/>
<evidence type="ECO:0000256" key="1">
    <source>
        <dbReference type="ARBA" id="ARBA00001916"/>
    </source>
</evidence>
<evidence type="ECO:0000256" key="5">
    <source>
        <dbReference type="ARBA" id="ARBA00011245"/>
    </source>
</evidence>
<organism evidence="12 13">
    <name type="scientific">Flavobacterium davisii</name>
    <dbReference type="NCBI Taxonomy" id="2906077"/>
    <lineage>
        <taxon>Bacteria</taxon>
        <taxon>Pseudomonadati</taxon>
        <taxon>Bacteroidota</taxon>
        <taxon>Flavobacteriia</taxon>
        <taxon>Flavobacteriales</taxon>
        <taxon>Flavobacteriaceae</taxon>
        <taxon>Flavobacterium</taxon>
    </lineage>
</organism>
<dbReference type="CDD" id="cd13647">
    <property type="entry name" value="PBP2_PBGD_2"/>
    <property type="match status" value="1"/>
</dbReference>
<dbReference type="InterPro" id="IPR000860">
    <property type="entry name" value="HemC"/>
</dbReference>
<dbReference type="InterPro" id="IPR022418">
    <property type="entry name" value="Porphobilinogen_deaminase_C"/>
</dbReference>
<comment type="function">
    <text evidence="2">Tetrapolymerization of the monopyrrole PBG into the hydroxymethylbilane pre-uroporphyrinogen in several discrete steps.</text>
</comment>
<dbReference type="PIRSF" id="PIRSF001438">
    <property type="entry name" value="4pyrrol_synth_OHMeBilane_synth"/>
    <property type="match status" value="1"/>
</dbReference>
<evidence type="ECO:0000256" key="6">
    <source>
        <dbReference type="ARBA" id="ARBA00022679"/>
    </source>
</evidence>
<sequence length="321" mass="35676">MKKNKDKKIPSSEDKDRVIKIGTRDSELALWQAHTVEKQLNDLGHKTEIIAVKSQGDIILDKPLYELGITGIFTKTLDVAMLSGQVDIAVHSMKDVPTALPQGIVQAAVLERANTVDILVHKGNTDFFNTDTLIATGSLRRQAQWLHKYPQHKTVDLRGNVNTRLQKLKDNDWGGAIFASAGLERLNLKPETTISLDWMIPAPAQGAMMVVAMAEDTFAIEALSELNHIETEICTYIERQFLRTLEGGCTAPIGALATYNEKTDQIDFNGGLFSIDGQEKIAIKRSFDISEWKKLGLNCAKEILENGGSELMYTIKKQLKK</sequence>